<accession>A0ABQ4ERX6</accession>
<organism evidence="1 2">
    <name type="scientific">Plantactinospora mayteni</name>
    <dbReference type="NCBI Taxonomy" id="566021"/>
    <lineage>
        <taxon>Bacteria</taxon>
        <taxon>Bacillati</taxon>
        <taxon>Actinomycetota</taxon>
        <taxon>Actinomycetes</taxon>
        <taxon>Micromonosporales</taxon>
        <taxon>Micromonosporaceae</taxon>
        <taxon>Plantactinospora</taxon>
    </lineage>
</organism>
<keyword evidence="2" id="KW-1185">Reference proteome</keyword>
<gene>
    <name evidence="1" type="ORF">Pma05_39910</name>
</gene>
<comment type="caution">
    <text evidence="1">The sequence shown here is derived from an EMBL/GenBank/DDBJ whole genome shotgun (WGS) entry which is preliminary data.</text>
</comment>
<dbReference type="EMBL" id="BONX01000026">
    <property type="protein sequence ID" value="GIG97418.1"/>
    <property type="molecule type" value="Genomic_DNA"/>
</dbReference>
<evidence type="ECO:0000313" key="1">
    <source>
        <dbReference type="EMBL" id="GIG97418.1"/>
    </source>
</evidence>
<name>A0ABQ4ERX6_9ACTN</name>
<proteinExistence type="predicted"/>
<dbReference type="Proteomes" id="UP000621500">
    <property type="component" value="Unassembled WGS sequence"/>
</dbReference>
<protein>
    <submittedName>
        <fullName evidence="1">Uncharacterized protein</fullName>
    </submittedName>
</protein>
<reference evidence="1 2" key="1">
    <citation type="submission" date="2021-01" db="EMBL/GenBank/DDBJ databases">
        <title>Whole genome shotgun sequence of Plantactinospora mayteni NBRC 109088.</title>
        <authorList>
            <person name="Komaki H."/>
            <person name="Tamura T."/>
        </authorList>
    </citation>
    <scope>NUCLEOTIDE SEQUENCE [LARGE SCALE GENOMIC DNA]</scope>
    <source>
        <strain evidence="1 2">NBRC 109088</strain>
    </source>
</reference>
<sequence>MTPRHTQRSSPWPGCFASPYWRHQAITDDLNAEPIDDSILTSILAGIGDGQRLPQNIPEDAHEAIAGVLRRGPALARFTTDVQRTVNRHYRWHAWPHHRKFPPIT</sequence>
<evidence type="ECO:0000313" key="2">
    <source>
        <dbReference type="Proteomes" id="UP000621500"/>
    </source>
</evidence>